<gene>
    <name evidence="1" type="ORF">ATI14_1294</name>
</gene>
<name>A0ABX4QCE7_PSETO</name>
<dbReference type="Proteomes" id="UP000232891">
    <property type="component" value="Unassembled WGS sequence"/>
</dbReference>
<organism evidence="1 2">
    <name type="scientific">Pseudomonas tolaasii NCPPB 2192</name>
    <dbReference type="NCBI Taxonomy" id="564423"/>
    <lineage>
        <taxon>Bacteria</taxon>
        <taxon>Pseudomonadati</taxon>
        <taxon>Pseudomonadota</taxon>
        <taxon>Gammaproteobacteria</taxon>
        <taxon>Pseudomonadales</taxon>
        <taxon>Pseudomonadaceae</taxon>
        <taxon>Pseudomonas</taxon>
    </lineage>
</organism>
<comment type="caution">
    <text evidence="1">The sequence shown here is derived from an EMBL/GenBank/DDBJ whole genome shotgun (WGS) entry which is preliminary data.</text>
</comment>
<keyword evidence="2" id="KW-1185">Reference proteome</keyword>
<evidence type="ECO:0000313" key="2">
    <source>
        <dbReference type="Proteomes" id="UP000232891"/>
    </source>
</evidence>
<protein>
    <submittedName>
        <fullName evidence="1">Uncharacterized protein</fullName>
    </submittedName>
</protein>
<reference evidence="1 2" key="1">
    <citation type="submission" date="2017-11" db="EMBL/GenBank/DDBJ databases">
        <title>Genome sequencing of a diverse group of Pseudomonas species.</title>
        <authorList>
            <person name="Loper J."/>
        </authorList>
    </citation>
    <scope>NUCLEOTIDE SEQUENCE [LARGE SCALE GENOMIC DNA]</scope>
    <source>
        <strain evidence="1 2">NCPPB 2192</strain>
    </source>
</reference>
<proteinExistence type="predicted"/>
<dbReference type="EMBL" id="PHHD01000001">
    <property type="protein sequence ID" value="PKA74484.1"/>
    <property type="molecule type" value="Genomic_DNA"/>
</dbReference>
<accession>A0ABX4QCE7</accession>
<sequence length="114" mass="13664">MVMLMPAEFILSFEDTNRYAAHLDQIKQKITRLETFSERFQDRKFRLACIEPRSPSDWSYYVRLFLEQERISLKISAHPISVEQNLSVLFEWIRSCTRISLLRSQVKAKNQHEK</sequence>
<evidence type="ECO:0000313" key="1">
    <source>
        <dbReference type="EMBL" id="PKA74484.1"/>
    </source>
</evidence>